<feature type="domain" description="FecR protein" evidence="2">
    <location>
        <begin position="125"/>
        <end position="218"/>
    </location>
</feature>
<proteinExistence type="predicted"/>
<dbReference type="GO" id="GO:0016989">
    <property type="term" value="F:sigma factor antagonist activity"/>
    <property type="evidence" value="ECO:0007669"/>
    <property type="project" value="TreeGrafter"/>
</dbReference>
<evidence type="ECO:0000256" key="1">
    <source>
        <dbReference type="SAM" id="Phobius"/>
    </source>
</evidence>
<accession>A0A174N903</accession>
<dbReference type="PANTHER" id="PTHR30273:SF2">
    <property type="entry name" value="PROTEIN FECR"/>
    <property type="match status" value="1"/>
</dbReference>
<dbReference type="PIRSF" id="PIRSF018266">
    <property type="entry name" value="FecR"/>
    <property type="match status" value="1"/>
</dbReference>
<dbReference type="InterPro" id="IPR032508">
    <property type="entry name" value="FecR_C"/>
</dbReference>
<dbReference type="Pfam" id="PF16344">
    <property type="entry name" value="FecR_C"/>
    <property type="match status" value="1"/>
</dbReference>
<feature type="transmembrane region" description="Helical" evidence="1">
    <location>
        <begin position="88"/>
        <end position="109"/>
    </location>
</feature>
<gene>
    <name evidence="4" type="ORF">ERS852511_02081</name>
</gene>
<dbReference type="InterPro" id="IPR012373">
    <property type="entry name" value="Ferrdict_sens_TM"/>
</dbReference>
<dbReference type="AlphaFoldDB" id="A0A174N903"/>
<keyword evidence="1" id="KW-1133">Transmembrane helix</keyword>
<dbReference type="Proteomes" id="UP000095576">
    <property type="component" value="Unassembled WGS sequence"/>
</dbReference>
<organism evidence="4 5">
    <name type="scientific">Bacteroides thetaiotaomicron</name>
    <dbReference type="NCBI Taxonomy" id="818"/>
    <lineage>
        <taxon>Bacteria</taxon>
        <taxon>Pseudomonadati</taxon>
        <taxon>Bacteroidota</taxon>
        <taxon>Bacteroidia</taxon>
        <taxon>Bacteroidales</taxon>
        <taxon>Bacteroidaceae</taxon>
        <taxon>Bacteroides</taxon>
    </lineage>
</organism>
<reference evidence="4 5" key="1">
    <citation type="submission" date="2015-09" db="EMBL/GenBank/DDBJ databases">
        <authorList>
            <consortium name="Pathogen Informatics"/>
        </authorList>
    </citation>
    <scope>NUCLEOTIDE SEQUENCE [LARGE SCALE GENOMIC DNA]</scope>
    <source>
        <strain evidence="4 5">2789STDY5834899</strain>
    </source>
</reference>
<evidence type="ECO:0000313" key="5">
    <source>
        <dbReference type="Proteomes" id="UP000095576"/>
    </source>
</evidence>
<dbReference type="Pfam" id="PF04773">
    <property type="entry name" value="FecR"/>
    <property type="match status" value="1"/>
</dbReference>
<protein>
    <submittedName>
        <fullName evidence="4">Fe2+-dicitrate sensor, membrane component</fullName>
    </submittedName>
</protein>
<name>A0A174N903_BACT4</name>
<sequence length="331" mass="37675">MEEKKNIRELAVQYFEGRIRRKDEKLLFEYVGQSEANRTAFRQWEKEWIASGITDSNTTKEWETLQRKIRTQEAIIPMLGISKTRFSVWRKVAAVAAIVLLTIGGTLGVRQLSSSLQPETYFVCETPYGEKSKVVLSDGTVVWLNAGSTLKYSNKFNTANRRVELNGEGYFEVTKKAGATFIVQTHGYDVVVKGTKFDVSAYDDDPFISTTLLEGSVELNYKGSPIRMSPGESMRLNVETGKFIRTQVNASQSKAWAENRIEFDHITLKELVAKLSRQYDVNIRLESEAVGDKTFRISLRNRETIGEVMTALQEIIPITVERKGKDIYIRE</sequence>
<keyword evidence="1" id="KW-0812">Transmembrane</keyword>
<dbReference type="RefSeq" id="WP_055299624.1">
    <property type="nucleotide sequence ID" value="NZ_CZAP01000005.1"/>
</dbReference>
<dbReference type="EMBL" id="CZAP01000005">
    <property type="protein sequence ID" value="CUP42565.1"/>
    <property type="molecule type" value="Genomic_DNA"/>
</dbReference>
<evidence type="ECO:0000259" key="2">
    <source>
        <dbReference type="Pfam" id="PF04773"/>
    </source>
</evidence>
<dbReference type="Gene3D" id="3.55.50.30">
    <property type="match status" value="1"/>
</dbReference>
<dbReference type="FunFam" id="2.60.120.1440:FF:000001">
    <property type="entry name" value="Putative anti-sigma factor"/>
    <property type="match status" value="1"/>
</dbReference>
<dbReference type="Gene3D" id="2.60.120.1440">
    <property type="match status" value="1"/>
</dbReference>
<dbReference type="InterPro" id="IPR006860">
    <property type="entry name" value="FecR"/>
</dbReference>
<evidence type="ECO:0000259" key="3">
    <source>
        <dbReference type="Pfam" id="PF16344"/>
    </source>
</evidence>
<dbReference type="PANTHER" id="PTHR30273">
    <property type="entry name" value="PERIPLASMIC SIGNAL SENSOR AND SIGMA FACTOR ACTIVATOR FECR-RELATED"/>
    <property type="match status" value="1"/>
</dbReference>
<evidence type="ECO:0000313" key="4">
    <source>
        <dbReference type="EMBL" id="CUP42565.1"/>
    </source>
</evidence>
<feature type="domain" description="Protein FecR C-terminal" evidence="3">
    <location>
        <begin position="261"/>
        <end position="329"/>
    </location>
</feature>
<keyword evidence="1" id="KW-0472">Membrane</keyword>